<comment type="caution">
    <text evidence="2">The sequence shown here is derived from an EMBL/GenBank/DDBJ whole genome shotgun (WGS) entry which is preliminary data.</text>
</comment>
<dbReference type="Proteomes" id="UP000827092">
    <property type="component" value="Unassembled WGS sequence"/>
</dbReference>
<feature type="chain" id="PRO_5043641738" evidence="1">
    <location>
        <begin position="25"/>
        <end position="119"/>
    </location>
</feature>
<evidence type="ECO:0000313" key="2">
    <source>
        <dbReference type="EMBL" id="KAG8190811.1"/>
    </source>
</evidence>
<gene>
    <name evidence="2" type="ORF">JTE90_005847</name>
</gene>
<name>A0AAV6V524_9ARAC</name>
<reference evidence="2 3" key="1">
    <citation type="journal article" date="2022" name="Nat. Ecol. Evol.">
        <title>A masculinizing supergene underlies an exaggerated male reproductive morph in a spider.</title>
        <authorList>
            <person name="Hendrickx F."/>
            <person name="De Corte Z."/>
            <person name="Sonet G."/>
            <person name="Van Belleghem S.M."/>
            <person name="Kostlbacher S."/>
            <person name="Vangestel C."/>
        </authorList>
    </citation>
    <scope>NUCLEOTIDE SEQUENCE [LARGE SCALE GENOMIC DNA]</scope>
    <source>
        <strain evidence="2">W744_W776</strain>
    </source>
</reference>
<organism evidence="2 3">
    <name type="scientific">Oedothorax gibbosus</name>
    <dbReference type="NCBI Taxonomy" id="931172"/>
    <lineage>
        <taxon>Eukaryota</taxon>
        <taxon>Metazoa</taxon>
        <taxon>Ecdysozoa</taxon>
        <taxon>Arthropoda</taxon>
        <taxon>Chelicerata</taxon>
        <taxon>Arachnida</taxon>
        <taxon>Araneae</taxon>
        <taxon>Araneomorphae</taxon>
        <taxon>Entelegynae</taxon>
        <taxon>Araneoidea</taxon>
        <taxon>Linyphiidae</taxon>
        <taxon>Erigoninae</taxon>
        <taxon>Oedothorax</taxon>
    </lineage>
</organism>
<protein>
    <submittedName>
        <fullName evidence="2">Uncharacterized protein</fullName>
    </submittedName>
</protein>
<evidence type="ECO:0000256" key="1">
    <source>
        <dbReference type="SAM" id="SignalP"/>
    </source>
</evidence>
<keyword evidence="1" id="KW-0732">Signal</keyword>
<dbReference type="EMBL" id="JAFNEN010000174">
    <property type="protein sequence ID" value="KAG8190811.1"/>
    <property type="molecule type" value="Genomic_DNA"/>
</dbReference>
<evidence type="ECO:0000313" key="3">
    <source>
        <dbReference type="Proteomes" id="UP000827092"/>
    </source>
</evidence>
<sequence length="119" mass="13256">MPNRIQHFSPLKTWIILHIHAWLGLSPTREATCGGGRVSCPGSPCAALGNVACDFLLSGVFFSCRVPVEWMRYWSFLLFPVGCGKEMVATVQEASFCGRNMESYRTLYIGNMEIMGLCE</sequence>
<feature type="signal peptide" evidence="1">
    <location>
        <begin position="1"/>
        <end position="24"/>
    </location>
</feature>
<keyword evidence="3" id="KW-1185">Reference proteome</keyword>
<proteinExistence type="predicted"/>
<accession>A0AAV6V524</accession>
<dbReference type="AlphaFoldDB" id="A0AAV6V524"/>